<organism evidence="2 3">
    <name type="scientific">Bosea caraganae</name>
    <dbReference type="NCBI Taxonomy" id="2763117"/>
    <lineage>
        <taxon>Bacteria</taxon>
        <taxon>Pseudomonadati</taxon>
        <taxon>Pseudomonadota</taxon>
        <taxon>Alphaproteobacteria</taxon>
        <taxon>Hyphomicrobiales</taxon>
        <taxon>Boseaceae</taxon>
        <taxon>Bosea</taxon>
    </lineage>
</organism>
<evidence type="ECO:0000313" key="2">
    <source>
        <dbReference type="EMBL" id="RDJ26068.1"/>
    </source>
</evidence>
<reference evidence="3" key="1">
    <citation type="submission" date="2018-07" db="EMBL/GenBank/DDBJ databases">
        <authorList>
            <person name="Safronova V.I."/>
            <person name="Chirak E.R."/>
            <person name="Sazanova A.L."/>
        </authorList>
    </citation>
    <scope>NUCLEOTIDE SEQUENCE [LARGE SCALE GENOMIC DNA]</scope>
    <source>
        <strain evidence="3">RCAM04685</strain>
    </source>
</reference>
<accession>A0A370L7E2</accession>
<dbReference type="InterPro" id="IPR036365">
    <property type="entry name" value="PGBD-like_sf"/>
</dbReference>
<evidence type="ECO:0000259" key="1">
    <source>
        <dbReference type="Pfam" id="PF01471"/>
    </source>
</evidence>
<comment type="caution">
    <text evidence="2">The sequence shown here is derived from an EMBL/GenBank/DDBJ whole genome shotgun (WGS) entry which is preliminary data.</text>
</comment>
<proteinExistence type="predicted"/>
<dbReference type="AlphaFoldDB" id="A0A370L7E2"/>
<dbReference type="Pfam" id="PF01471">
    <property type="entry name" value="PG_binding_1"/>
    <property type="match status" value="1"/>
</dbReference>
<keyword evidence="3" id="KW-1185">Reference proteome</keyword>
<dbReference type="Proteomes" id="UP000255207">
    <property type="component" value="Unassembled WGS sequence"/>
</dbReference>
<sequence length="295" mass="31804">MALKSPRFASNNHLQQAATNLAPIRRGSTGPHVAIVQQAFIDLGLAMAITTKKGAPDGIFGGETESRVWQFQARTGLTKDGVIGRETMTKLDELLPTNDPPMQPLPPSVMTHKINVHMRSIDNPVVPEFTQLKVMQDVFAQYMIDVIMQSGESIGLAPGEQLTLNVVDGDCEWDQVSDEQKLLQNSGSRQNVGPNDITVYFATVLREKNGSTLQGCAGHAPTRPAVMIAASAIDKTTMAHEVCHALLGSHFVPVHTDDSANLMCNAAVCTGAPAYLTVSQLNRVFASKLVHKLPS</sequence>
<name>A0A370L7E2_9HYPH</name>
<dbReference type="Gene3D" id="1.10.101.10">
    <property type="entry name" value="PGBD-like superfamily/PGBD"/>
    <property type="match status" value="1"/>
</dbReference>
<evidence type="ECO:0000313" key="3">
    <source>
        <dbReference type="Proteomes" id="UP000255207"/>
    </source>
</evidence>
<dbReference type="InterPro" id="IPR036366">
    <property type="entry name" value="PGBDSf"/>
</dbReference>
<dbReference type="RefSeq" id="WP_114828958.1">
    <property type="nucleotide sequence ID" value="NZ_QQTO01000022.1"/>
</dbReference>
<dbReference type="OrthoDB" id="1523598at2"/>
<dbReference type="InterPro" id="IPR002477">
    <property type="entry name" value="Peptidoglycan-bd-like"/>
</dbReference>
<feature type="domain" description="Peptidoglycan binding-like" evidence="1">
    <location>
        <begin position="29"/>
        <end position="91"/>
    </location>
</feature>
<dbReference type="EMBL" id="QQTP01000004">
    <property type="protein sequence ID" value="RDJ26068.1"/>
    <property type="molecule type" value="Genomic_DNA"/>
</dbReference>
<dbReference type="SUPFAM" id="SSF47090">
    <property type="entry name" value="PGBD-like"/>
    <property type="match status" value="1"/>
</dbReference>
<protein>
    <recommendedName>
        <fullName evidence="1">Peptidoglycan binding-like domain-containing protein</fullName>
    </recommendedName>
</protein>
<gene>
    <name evidence="2" type="ORF">DWE98_09470</name>
</gene>